<reference evidence="4 5" key="1">
    <citation type="journal article" date="2012" name="Genome Biol.">
        <title>Genome and low-iron response of an oceanic diatom adapted to chronic iron limitation.</title>
        <authorList>
            <person name="Lommer M."/>
            <person name="Specht M."/>
            <person name="Roy A.S."/>
            <person name="Kraemer L."/>
            <person name="Andreson R."/>
            <person name="Gutowska M.A."/>
            <person name="Wolf J."/>
            <person name="Bergner S.V."/>
            <person name="Schilhabel M.B."/>
            <person name="Klostermeier U.C."/>
            <person name="Beiko R.G."/>
            <person name="Rosenstiel P."/>
            <person name="Hippler M."/>
            <person name="Laroche J."/>
        </authorList>
    </citation>
    <scope>NUCLEOTIDE SEQUENCE [LARGE SCALE GENOMIC DNA]</scope>
    <source>
        <strain evidence="4 5">CCMP1005</strain>
    </source>
</reference>
<feature type="non-terminal residue" evidence="4">
    <location>
        <position position="703"/>
    </location>
</feature>
<feature type="region of interest" description="Disordered" evidence="2">
    <location>
        <begin position="176"/>
        <end position="195"/>
    </location>
</feature>
<feature type="compositionally biased region" description="Basic residues" evidence="2">
    <location>
        <begin position="312"/>
        <end position="321"/>
    </location>
</feature>
<dbReference type="AlphaFoldDB" id="K0SV79"/>
<dbReference type="PANTHER" id="PTHR33418:SF1">
    <property type="entry name" value="HELICASE-ASSOCIATED DOMAIN-CONTAINING PROTEIN"/>
    <property type="match status" value="1"/>
</dbReference>
<proteinExistence type="predicted"/>
<feature type="compositionally biased region" description="Basic and acidic residues" evidence="2">
    <location>
        <begin position="322"/>
        <end position="336"/>
    </location>
</feature>
<name>K0SV79_THAOC</name>
<dbReference type="PANTHER" id="PTHR33418">
    <property type="entry name" value="HELICASE-ASSOCIATED"/>
    <property type="match status" value="1"/>
</dbReference>
<dbReference type="Gene3D" id="6.10.140.530">
    <property type="match status" value="3"/>
</dbReference>
<feature type="compositionally biased region" description="Polar residues" evidence="2">
    <location>
        <begin position="213"/>
        <end position="224"/>
    </location>
</feature>
<keyword evidence="1" id="KW-0175">Coiled coil</keyword>
<dbReference type="EMBL" id="AGNL01010764">
    <property type="protein sequence ID" value="EJK68864.1"/>
    <property type="molecule type" value="Genomic_DNA"/>
</dbReference>
<dbReference type="OrthoDB" id="44064at2759"/>
<feature type="domain" description="Helicase-associated" evidence="3">
    <location>
        <begin position="14"/>
        <end position="71"/>
    </location>
</feature>
<protein>
    <recommendedName>
        <fullName evidence="3">Helicase-associated domain-containing protein</fullName>
    </recommendedName>
</protein>
<evidence type="ECO:0000256" key="2">
    <source>
        <dbReference type="SAM" id="MobiDB-lite"/>
    </source>
</evidence>
<feature type="compositionally biased region" description="Gly residues" evidence="2">
    <location>
        <begin position="254"/>
        <end position="264"/>
    </location>
</feature>
<organism evidence="4 5">
    <name type="scientific">Thalassiosira oceanica</name>
    <name type="common">Marine diatom</name>
    <dbReference type="NCBI Taxonomy" id="159749"/>
    <lineage>
        <taxon>Eukaryota</taxon>
        <taxon>Sar</taxon>
        <taxon>Stramenopiles</taxon>
        <taxon>Ochrophyta</taxon>
        <taxon>Bacillariophyta</taxon>
        <taxon>Coscinodiscophyceae</taxon>
        <taxon>Thalassiosirophycidae</taxon>
        <taxon>Thalassiosirales</taxon>
        <taxon>Thalassiosiraceae</taxon>
        <taxon>Thalassiosira</taxon>
    </lineage>
</organism>
<dbReference type="InterPro" id="IPR005114">
    <property type="entry name" value="Helicase_assoc"/>
</dbReference>
<comment type="caution">
    <text evidence="4">The sequence shown here is derived from an EMBL/GenBank/DDBJ whole genome shotgun (WGS) entry which is preliminary data.</text>
</comment>
<keyword evidence="5" id="KW-1185">Reference proteome</keyword>
<gene>
    <name evidence="4" type="ORF">THAOC_09923</name>
</gene>
<evidence type="ECO:0000259" key="3">
    <source>
        <dbReference type="Pfam" id="PF03457"/>
    </source>
</evidence>
<accession>K0SV79</accession>
<feature type="domain" description="Helicase-associated" evidence="3">
    <location>
        <begin position="153"/>
        <end position="209"/>
    </location>
</feature>
<feature type="compositionally biased region" description="Basic and acidic residues" evidence="2">
    <location>
        <begin position="570"/>
        <end position="579"/>
    </location>
</feature>
<dbReference type="Pfam" id="PF03457">
    <property type="entry name" value="HA"/>
    <property type="match status" value="3"/>
</dbReference>
<dbReference type="Proteomes" id="UP000266841">
    <property type="component" value="Unassembled WGS sequence"/>
</dbReference>
<feature type="domain" description="Helicase-associated" evidence="3">
    <location>
        <begin position="82"/>
        <end position="139"/>
    </location>
</feature>
<feature type="coiled-coil region" evidence="1">
    <location>
        <begin position="649"/>
        <end position="690"/>
    </location>
</feature>
<feature type="compositionally biased region" description="Basic and acidic residues" evidence="2">
    <location>
        <begin position="288"/>
        <end position="303"/>
    </location>
</feature>
<evidence type="ECO:0000256" key="1">
    <source>
        <dbReference type="SAM" id="Coils"/>
    </source>
</evidence>
<feature type="compositionally biased region" description="Acidic residues" evidence="2">
    <location>
        <begin position="461"/>
        <end position="477"/>
    </location>
</feature>
<evidence type="ECO:0000313" key="4">
    <source>
        <dbReference type="EMBL" id="EJK68864.1"/>
    </source>
</evidence>
<feature type="region of interest" description="Disordered" evidence="2">
    <location>
        <begin position="207"/>
        <end position="579"/>
    </location>
</feature>
<evidence type="ECO:0000313" key="5">
    <source>
        <dbReference type="Proteomes" id="UP000266841"/>
    </source>
</evidence>
<sequence length="703" mass="76075">MGKAQRKSRSDLARQWNESYFELEAYRAKRGNCDVPQRQSPFGRWVHTQREKRRKDELSLERIQKLDGLGFNWGTARASLPTWDERLEELREYKAAHGNCNVPKRKGFPLGGWVDKQRRQYRNDKLSGERVRKLNGLGFNWGTTQGPRGPLRPWDERLQELKEYKAVRGNCNVPKSQGQLGRWVEKQREKRRKGKLSEVRIRNLDDIGFNWSPRGTSTGRQVQFRQEKGQRGKAKTTNCASSPESGSSPEDGEVGGVAVDGGSPGSLSEPKVDGQFRYVDTELAGARAGEKPLSDGADGRSSEPGEGDGGSRWKRRSRRIILRSDDNSGEAAPKEDEGGDAPSSVPRLTTPRRSGSSAYGNPPPDPTAGSRPGAKRRSPSSESSNSRKACPRTRSEIAKRNRVSAPARSMARSGGSSDTIVDADPSRSSAMETDLTLMNGAEAVVELVGNGSAAEGAATASDDEEKPGSDDGADSDFDSGSSEFVLTNDNEGDVAAGSLSTGDKGAGKAASAAAEHLTSEQIKPDDGAAKSRQSRPSDEEDTAEDAGCPLETRLARAWTANEAMAGSKTAENEANARAEELQNKVSTLSEAAAAMEDDLQLADAEASLAARECESLRADIDRTDRLHEEEMARAEAARDGDLADRDEAITSLETKLARAKTAEDEANTRAEELQNQVSTLREAAANMEDGLQLADAEALLAAR</sequence>